<evidence type="ECO:0000313" key="3">
    <source>
        <dbReference type="EMBL" id="MBJ7314824.1"/>
    </source>
</evidence>
<comment type="caution">
    <text evidence="3">The sequence shown here is derived from an EMBL/GenBank/DDBJ whole genome shotgun (WGS) entry which is preliminary data.</text>
</comment>
<reference evidence="3 5" key="1">
    <citation type="submission" date="2020-09" db="EMBL/GenBank/DDBJ databases">
        <title>Draft Genomes of Bacterial Isolates from North Pond Shallow Sediments.</title>
        <authorList>
            <person name="Kiel Reese B."/>
            <person name="Mullis M."/>
            <person name="Weisend R.E."/>
        </authorList>
    </citation>
    <scope>NUCLEOTIDE SEQUENCE</scope>
    <source>
        <strain evidence="3">KJE-2</strain>
        <strain evidence="2 5">KJE-3</strain>
    </source>
</reference>
<name>A0A8I1KIB6_9GAMM</name>
<dbReference type="AlphaFoldDB" id="A0A8I1KIB6"/>
<dbReference type="CDD" id="cd00093">
    <property type="entry name" value="HTH_XRE"/>
    <property type="match status" value="1"/>
</dbReference>
<evidence type="ECO:0000313" key="2">
    <source>
        <dbReference type="EMBL" id="MBJ7266390.1"/>
    </source>
</evidence>
<gene>
    <name evidence="2" type="ORF">JHC10_05450</name>
    <name evidence="3" type="ORF">JHC11_02240</name>
</gene>
<dbReference type="Pfam" id="PF01381">
    <property type="entry name" value="HTH_3"/>
    <property type="match status" value="1"/>
</dbReference>
<dbReference type="EMBL" id="JAEMOS010000015">
    <property type="protein sequence ID" value="MBJ7266390.1"/>
    <property type="molecule type" value="Genomic_DNA"/>
</dbReference>
<evidence type="ECO:0000259" key="1">
    <source>
        <dbReference type="PROSITE" id="PS50943"/>
    </source>
</evidence>
<dbReference type="Gene3D" id="1.10.260.40">
    <property type="entry name" value="lambda repressor-like DNA-binding domains"/>
    <property type="match status" value="1"/>
</dbReference>
<dbReference type="GO" id="GO:0003677">
    <property type="term" value="F:DNA binding"/>
    <property type="evidence" value="ECO:0007669"/>
    <property type="project" value="InterPro"/>
</dbReference>
<feature type="domain" description="HTH cro/C1-type" evidence="1">
    <location>
        <begin position="25"/>
        <end position="66"/>
    </location>
</feature>
<proteinExistence type="predicted"/>
<sequence>MNGADGFLKTVGELIKRQRSLTMDQQDFAKRLGCGVNTVYRMENGHSVNSLTLFTALELLGLLEHFTPVLDDQYARVANAPKRKRRKISEDFSNDF</sequence>
<organism evidence="3 4">
    <name type="scientific">Idiomarina abyssalis</name>
    <dbReference type="NCBI Taxonomy" id="86102"/>
    <lineage>
        <taxon>Bacteria</taxon>
        <taxon>Pseudomonadati</taxon>
        <taxon>Pseudomonadota</taxon>
        <taxon>Gammaproteobacteria</taxon>
        <taxon>Alteromonadales</taxon>
        <taxon>Idiomarinaceae</taxon>
        <taxon>Idiomarina</taxon>
    </lineage>
</organism>
<keyword evidence="5" id="KW-1185">Reference proteome</keyword>
<accession>A0A8I1KIB6</accession>
<dbReference type="InterPro" id="IPR001387">
    <property type="entry name" value="Cro/C1-type_HTH"/>
</dbReference>
<evidence type="ECO:0000313" key="4">
    <source>
        <dbReference type="Proteomes" id="UP000621390"/>
    </source>
</evidence>
<protein>
    <submittedName>
        <fullName evidence="3">Helix-turn-helix transcriptional regulator</fullName>
    </submittedName>
</protein>
<evidence type="ECO:0000313" key="5">
    <source>
        <dbReference type="Proteomes" id="UP000655994"/>
    </source>
</evidence>
<dbReference type="RefSeq" id="WP_199494099.1">
    <property type="nucleotide sequence ID" value="NZ_JAEMOO010000034.1"/>
</dbReference>
<dbReference type="Proteomes" id="UP000655994">
    <property type="component" value="Unassembled WGS sequence"/>
</dbReference>
<dbReference type="Proteomes" id="UP000621390">
    <property type="component" value="Unassembled WGS sequence"/>
</dbReference>
<dbReference type="EMBL" id="JAEMOP010000002">
    <property type="protein sequence ID" value="MBJ7314824.1"/>
    <property type="molecule type" value="Genomic_DNA"/>
</dbReference>
<dbReference type="PROSITE" id="PS50943">
    <property type="entry name" value="HTH_CROC1"/>
    <property type="match status" value="1"/>
</dbReference>
<dbReference type="SUPFAM" id="SSF47413">
    <property type="entry name" value="lambda repressor-like DNA-binding domains"/>
    <property type="match status" value="1"/>
</dbReference>
<dbReference type="InterPro" id="IPR010982">
    <property type="entry name" value="Lambda_DNA-bd_dom_sf"/>
</dbReference>